<gene>
    <name evidence="9" type="ORF">ACFQ4R_03405</name>
</gene>
<evidence type="ECO:0000256" key="7">
    <source>
        <dbReference type="SAM" id="Phobius"/>
    </source>
</evidence>
<protein>
    <submittedName>
        <fullName evidence="9">PspC domain-containing protein</fullName>
    </submittedName>
</protein>
<organism evidence="9 10">
    <name type="scientific">Lapidilactobacillus gannanensis</name>
    <dbReference type="NCBI Taxonomy" id="2486002"/>
    <lineage>
        <taxon>Bacteria</taxon>
        <taxon>Bacillati</taxon>
        <taxon>Bacillota</taxon>
        <taxon>Bacilli</taxon>
        <taxon>Lactobacillales</taxon>
        <taxon>Lactobacillaceae</taxon>
        <taxon>Lapidilactobacillus</taxon>
    </lineage>
</organism>
<proteinExistence type="predicted"/>
<evidence type="ECO:0000256" key="5">
    <source>
        <dbReference type="ARBA" id="ARBA00023136"/>
    </source>
</evidence>
<keyword evidence="5 7" id="KW-0472">Membrane</keyword>
<evidence type="ECO:0000256" key="2">
    <source>
        <dbReference type="ARBA" id="ARBA00022475"/>
    </source>
</evidence>
<comment type="caution">
    <text evidence="9">The sequence shown here is derived from an EMBL/GenBank/DDBJ whole genome shotgun (WGS) entry which is preliminary data.</text>
</comment>
<dbReference type="EMBL" id="JBHTOH010000021">
    <property type="protein sequence ID" value="MFD1410662.1"/>
    <property type="molecule type" value="Genomic_DNA"/>
</dbReference>
<dbReference type="Proteomes" id="UP001597191">
    <property type="component" value="Unassembled WGS sequence"/>
</dbReference>
<evidence type="ECO:0000256" key="1">
    <source>
        <dbReference type="ARBA" id="ARBA00004162"/>
    </source>
</evidence>
<evidence type="ECO:0000256" key="6">
    <source>
        <dbReference type="SAM" id="MobiDB-lite"/>
    </source>
</evidence>
<feature type="compositionally biased region" description="Basic and acidic residues" evidence="6">
    <location>
        <begin position="68"/>
        <end position="91"/>
    </location>
</feature>
<dbReference type="RefSeq" id="WP_125651168.1">
    <property type="nucleotide sequence ID" value="NZ_JBHTOH010000021.1"/>
</dbReference>
<accession>A0ABW4BMK7</accession>
<evidence type="ECO:0000256" key="4">
    <source>
        <dbReference type="ARBA" id="ARBA00022989"/>
    </source>
</evidence>
<dbReference type="PANTHER" id="PTHR33885">
    <property type="entry name" value="PHAGE SHOCK PROTEIN C"/>
    <property type="match status" value="1"/>
</dbReference>
<name>A0ABW4BMK7_9LACO</name>
<evidence type="ECO:0000313" key="10">
    <source>
        <dbReference type="Proteomes" id="UP001597191"/>
    </source>
</evidence>
<feature type="domain" description="Phage shock protein PspC N-terminal" evidence="8">
    <location>
        <begin position="3"/>
        <end position="59"/>
    </location>
</feature>
<feature type="region of interest" description="Disordered" evidence="6">
    <location>
        <begin position="63"/>
        <end position="91"/>
    </location>
</feature>
<evidence type="ECO:0000259" key="8">
    <source>
        <dbReference type="Pfam" id="PF04024"/>
    </source>
</evidence>
<keyword evidence="4 7" id="KW-1133">Transmembrane helix</keyword>
<dbReference type="Pfam" id="PF04024">
    <property type="entry name" value="PspC"/>
    <property type="match status" value="1"/>
</dbReference>
<evidence type="ECO:0000256" key="3">
    <source>
        <dbReference type="ARBA" id="ARBA00022692"/>
    </source>
</evidence>
<keyword evidence="10" id="KW-1185">Reference proteome</keyword>
<reference evidence="10" key="1">
    <citation type="journal article" date="2019" name="Int. J. Syst. Evol. Microbiol.">
        <title>The Global Catalogue of Microorganisms (GCM) 10K type strain sequencing project: providing services to taxonomists for standard genome sequencing and annotation.</title>
        <authorList>
            <consortium name="The Broad Institute Genomics Platform"/>
            <consortium name="The Broad Institute Genome Sequencing Center for Infectious Disease"/>
            <person name="Wu L."/>
            <person name="Ma J."/>
        </authorList>
    </citation>
    <scope>NUCLEOTIDE SEQUENCE [LARGE SCALE GENOMIC DNA]</scope>
    <source>
        <strain evidence="10">CCM 8937</strain>
    </source>
</reference>
<dbReference type="InterPro" id="IPR052027">
    <property type="entry name" value="PspC"/>
</dbReference>
<dbReference type="PANTHER" id="PTHR33885:SF3">
    <property type="entry name" value="PHAGE SHOCK PROTEIN C"/>
    <property type="match status" value="1"/>
</dbReference>
<dbReference type="InterPro" id="IPR007168">
    <property type="entry name" value="Phageshock_PspC_N"/>
</dbReference>
<evidence type="ECO:0000313" key="9">
    <source>
        <dbReference type="EMBL" id="MFD1410662.1"/>
    </source>
</evidence>
<comment type="subcellular location">
    <subcellularLocation>
        <location evidence="1">Cell membrane</location>
        <topology evidence="1">Single-pass membrane protein</topology>
    </subcellularLocation>
</comment>
<feature type="transmembrane region" description="Helical" evidence="7">
    <location>
        <begin position="31"/>
        <end position="56"/>
    </location>
</feature>
<keyword evidence="2" id="KW-1003">Cell membrane</keyword>
<keyword evidence="3 7" id="KW-0812">Transmembrane</keyword>
<sequence>MEKKLYRSVTNRKFAGVCGGLGEYFNVDPTLIRIIFVIAFFFAGVGLLPYIILMIVMPNPPQGYDRQSSTDRHHGTSQQSEHHDDNQWSDF</sequence>